<dbReference type="SMART" id="SM00696">
    <property type="entry name" value="DM9"/>
    <property type="match status" value="2"/>
</dbReference>
<protein>
    <recommendedName>
        <fullName evidence="3">Chitin-binding type-3 domain-containing protein</fullName>
    </recommendedName>
</protein>
<evidence type="ECO:0000256" key="2">
    <source>
        <dbReference type="SAM" id="MobiDB-lite"/>
    </source>
</evidence>
<evidence type="ECO:0000313" key="5">
    <source>
        <dbReference type="Proteomes" id="UP001215151"/>
    </source>
</evidence>
<sequence length="322" mass="35941">MVCIWEPGTWYDLGTVVEYEGHKYKIIQAHQSQSGWEPPATPALWGRLPEEYHGEHHEHHQEGGCNPGYQAPPPQQPSGYGGEKHEQPPQPQVPIHDDERKTGWHGLSDERKKQIEIGGGLLAGIAAVGAGYFAYKEHEKSEDEKKANIWALQNWLHDAENRTRDYYQNGPRGPATWILVDGKNIPTNIAIVGGEEHGQPHYICRGFHEGSLQIGKASPIFQKGGVIGYAHSEIHLPKYEVLVGDMRALRWVDWHGRVDLDRLGARPVEGGREADGTPLFIAQAHHHGAIVPGKCGPKLHAAFLPYGNSEKEEKDFRILCYA</sequence>
<dbReference type="PANTHER" id="PTHR31649">
    <property type="entry name" value="AGAP009604-PA"/>
    <property type="match status" value="1"/>
</dbReference>
<keyword evidence="5" id="KW-1185">Reference proteome</keyword>
<feature type="region of interest" description="Disordered" evidence="2">
    <location>
        <begin position="53"/>
        <end position="104"/>
    </location>
</feature>
<feature type="compositionally biased region" description="Basic and acidic residues" evidence="2">
    <location>
        <begin position="95"/>
        <end position="104"/>
    </location>
</feature>
<dbReference type="PANTHER" id="PTHR31649:SF1">
    <property type="entry name" value="FARNESOIC ACID O-METHYL TRANSFERASE DOMAIN-CONTAINING PROTEIN"/>
    <property type="match status" value="1"/>
</dbReference>
<gene>
    <name evidence="4" type="ORF">ONZ51_g9049</name>
</gene>
<dbReference type="GO" id="GO:0030246">
    <property type="term" value="F:carbohydrate binding"/>
    <property type="evidence" value="ECO:0007669"/>
    <property type="project" value="InterPro"/>
</dbReference>
<proteinExistence type="predicted"/>
<feature type="compositionally biased region" description="Basic and acidic residues" evidence="2">
    <location>
        <begin position="53"/>
        <end position="62"/>
    </location>
</feature>
<dbReference type="Pfam" id="PF11901">
    <property type="entry name" value="DM9"/>
    <property type="match status" value="1"/>
</dbReference>
<dbReference type="InterPro" id="IPR006616">
    <property type="entry name" value="DM9_repeat"/>
</dbReference>
<accession>A0AAD7TM54</accession>
<dbReference type="GO" id="GO:0005576">
    <property type="term" value="C:extracellular region"/>
    <property type="evidence" value="ECO:0007669"/>
    <property type="project" value="InterPro"/>
</dbReference>
<evidence type="ECO:0000259" key="3">
    <source>
        <dbReference type="Pfam" id="PF02839"/>
    </source>
</evidence>
<evidence type="ECO:0000256" key="1">
    <source>
        <dbReference type="ARBA" id="ARBA00022801"/>
    </source>
</evidence>
<dbReference type="AlphaFoldDB" id="A0AAD7TM54"/>
<organism evidence="4 5">
    <name type="scientific">Trametes cubensis</name>
    <dbReference type="NCBI Taxonomy" id="1111947"/>
    <lineage>
        <taxon>Eukaryota</taxon>
        <taxon>Fungi</taxon>
        <taxon>Dikarya</taxon>
        <taxon>Basidiomycota</taxon>
        <taxon>Agaricomycotina</taxon>
        <taxon>Agaricomycetes</taxon>
        <taxon>Polyporales</taxon>
        <taxon>Polyporaceae</taxon>
        <taxon>Trametes</taxon>
    </lineage>
</organism>
<dbReference type="Gene3D" id="2.10.10.20">
    <property type="entry name" value="Carbohydrate-binding module superfamily 5/12"/>
    <property type="match status" value="1"/>
</dbReference>
<comment type="caution">
    <text evidence="4">The sequence shown here is derived from an EMBL/GenBank/DDBJ whole genome shotgun (WGS) entry which is preliminary data.</text>
</comment>
<evidence type="ECO:0000313" key="4">
    <source>
        <dbReference type="EMBL" id="KAJ8469352.1"/>
    </source>
</evidence>
<dbReference type="Proteomes" id="UP001215151">
    <property type="component" value="Unassembled WGS sequence"/>
</dbReference>
<dbReference type="Pfam" id="PF02839">
    <property type="entry name" value="CBM_5_12"/>
    <property type="match status" value="1"/>
</dbReference>
<dbReference type="InterPro" id="IPR003610">
    <property type="entry name" value="CBM5/12"/>
</dbReference>
<keyword evidence="1" id="KW-0378">Hydrolase</keyword>
<name>A0AAD7TM54_9APHY</name>
<feature type="domain" description="Chitin-binding type-3" evidence="3">
    <location>
        <begin position="5"/>
        <end position="45"/>
    </location>
</feature>
<dbReference type="InterPro" id="IPR036573">
    <property type="entry name" value="CBM_sf_5/12"/>
</dbReference>
<dbReference type="EMBL" id="JAPEVG010000294">
    <property type="protein sequence ID" value="KAJ8469352.1"/>
    <property type="molecule type" value="Genomic_DNA"/>
</dbReference>
<dbReference type="SUPFAM" id="SSF51055">
    <property type="entry name" value="Carbohydrate binding domain"/>
    <property type="match status" value="1"/>
</dbReference>
<dbReference type="GO" id="GO:0005975">
    <property type="term" value="P:carbohydrate metabolic process"/>
    <property type="evidence" value="ECO:0007669"/>
    <property type="project" value="InterPro"/>
</dbReference>
<dbReference type="GO" id="GO:0004553">
    <property type="term" value="F:hydrolase activity, hydrolyzing O-glycosyl compounds"/>
    <property type="evidence" value="ECO:0007669"/>
    <property type="project" value="InterPro"/>
</dbReference>
<dbReference type="CDD" id="cd12214">
    <property type="entry name" value="ChiA1_BD"/>
    <property type="match status" value="1"/>
</dbReference>
<reference evidence="4" key="1">
    <citation type="submission" date="2022-11" db="EMBL/GenBank/DDBJ databases">
        <title>Genome Sequence of Cubamyces cubensis.</title>
        <authorList>
            <person name="Buettner E."/>
        </authorList>
    </citation>
    <scope>NUCLEOTIDE SEQUENCE</scope>
    <source>
        <strain evidence="4">MPL-01</strain>
    </source>
</reference>